<dbReference type="EMBL" id="JAKLTQ010000001">
    <property type="protein sequence ID" value="MCG2620733.1"/>
    <property type="molecule type" value="Genomic_DNA"/>
</dbReference>
<reference evidence="2" key="1">
    <citation type="submission" date="2022-01" db="EMBL/GenBank/DDBJ databases">
        <authorList>
            <person name="Jo J.-H."/>
            <person name="Im W.-T."/>
        </authorList>
    </citation>
    <scope>NUCLEOTIDE SEQUENCE</scope>
    <source>
        <strain evidence="2">I2-34</strain>
    </source>
</reference>
<evidence type="ECO:0000313" key="2">
    <source>
        <dbReference type="EMBL" id="MCG2620733.1"/>
    </source>
</evidence>
<comment type="caution">
    <text evidence="2">The sequence shown here is derived from an EMBL/GenBank/DDBJ whole genome shotgun (WGS) entry which is preliminary data.</text>
</comment>
<keyword evidence="3" id="KW-1185">Reference proteome</keyword>
<dbReference type="Pfam" id="PF11578">
    <property type="entry name" value="DUF3237"/>
    <property type="match status" value="1"/>
</dbReference>
<sequence>MITPQLDYLATLTVLVGTPADIGPTPSGYRRIIPILGGTVDGPGLKGKILPHGADFQLLKSDTLTELEAKYAIETDGGERIYVENYGLRSGSAEDIERLVRGESVDPARIYFRCAPKFTASGKWEWLNSKILVGTGERHPGSVVVNVFVVN</sequence>
<dbReference type="PANTHER" id="PTHR37315">
    <property type="entry name" value="UPF0311 PROTEIN BLR7842"/>
    <property type="match status" value="1"/>
</dbReference>
<dbReference type="HAMAP" id="MF_00775">
    <property type="entry name" value="UPF0311"/>
    <property type="match status" value="1"/>
</dbReference>
<organism evidence="2 3">
    <name type="scientific">Arthrobacter hankyongi</name>
    <dbReference type="NCBI Taxonomy" id="2904801"/>
    <lineage>
        <taxon>Bacteria</taxon>
        <taxon>Bacillati</taxon>
        <taxon>Actinomycetota</taxon>
        <taxon>Actinomycetes</taxon>
        <taxon>Micrococcales</taxon>
        <taxon>Micrococcaceae</taxon>
        <taxon>Arthrobacter</taxon>
    </lineage>
</organism>
<accession>A0ABS9L2D4</accession>
<comment type="similarity">
    <text evidence="1">Belongs to the UPF0311 family.</text>
</comment>
<name>A0ABS9L2D4_9MICC</name>
<proteinExistence type="inferred from homology"/>
<protein>
    <recommendedName>
        <fullName evidence="1">UPF0311 protein LVY72_02270</fullName>
    </recommendedName>
</protein>
<dbReference type="Gene3D" id="2.40.160.20">
    <property type="match status" value="1"/>
</dbReference>
<gene>
    <name evidence="2" type="ORF">LVY72_02270</name>
</gene>
<dbReference type="RefSeq" id="WP_237817821.1">
    <property type="nucleotide sequence ID" value="NZ_JAKLTQ010000001.1"/>
</dbReference>
<evidence type="ECO:0000256" key="1">
    <source>
        <dbReference type="HAMAP-Rule" id="MF_00775"/>
    </source>
</evidence>
<evidence type="ECO:0000313" key="3">
    <source>
        <dbReference type="Proteomes" id="UP001165368"/>
    </source>
</evidence>
<dbReference type="Proteomes" id="UP001165368">
    <property type="component" value="Unassembled WGS sequence"/>
</dbReference>
<dbReference type="PANTHER" id="PTHR37315:SF1">
    <property type="entry name" value="UPF0311 PROTEIN BLR7842"/>
    <property type="match status" value="1"/>
</dbReference>
<dbReference type="InterPro" id="IPR020915">
    <property type="entry name" value="UPF0311"/>
</dbReference>